<dbReference type="GO" id="GO:0046872">
    <property type="term" value="F:metal ion binding"/>
    <property type="evidence" value="ECO:0007669"/>
    <property type="project" value="UniProtKB-KW"/>
</dbReference>
<evidence type="ECO:0000256" key="3">
    <source>
        <dbReference type="ARBA" id="ARBA00022679"/>
    </source>
</evidence>
<comment type="similarity">
    <text evidence="2 6">Belongs to the FPP/GGPP synthase family.</text>
</comment>
<keyword evidence="3 6" id="KW-0808">Transferase</keyword>
<dbReference type="InterPro" id="IPR000092">
    <property type="entry name" value="Polyprenyl_synt"/>
</dbReference>
<keyword evidence="5" id="KW-0460">Magnesium</keyword>
<dbReference type="GO" id="GO:0008299">
    <property type="term" value="P:isoprenoid biosynthetic process"/>
    <property type="evidence" value="ECO:0007669"/>
    <property type="project" value="InterPro"/>
</dbReference>
<comment type="cofactor">
    <cofactor evidence="1">
        <name>Mg(2+)</name>
        <dbReference type="ChEBI" id="CHEBI:18420"/>
    </cofactor>
</comment>
<dbReference type="Pfam" id="PF00348">
    <property type="entry name" value="polyprenyl_synt"/>
    <property type="match status" value="1"/>
</dbReference>
<evidence type="ECO:0000313" key="7">
    <source>
        <dbReference type="EMBL" id="SEG99749.1"/>
    </source>
</evidence>
<keyword evidence="4" id="KW-0479">Metal-binding</keyword>
<dbReference type="EMBL" id="FNVT01000014">
    <property type="protein sequence ID" value="SEG99749.1"/>
    <property type="molecule type" value="Genomic_DNA"/>
</dbReference>
<evidence type="ECO:0000256" key="6">
    <source>
        <dbReference type="RuleBase" id="RU004466"/>
    </source>
</evidence>
<dbReference type="PROSITE" id="PS00444">
    <property type="entry name" value="POLYPRENYL_SYNTHASE_2"/>
    <property type="match status" value="1"/>
</dbReference>
<keyword evidence="8" id="KW-1185">Reference proteome</keyword>
<dbReference type="PANTHER" id="PTHR12001">
    <property type="entry name" value="GERANYLGERANYL PYROPHOSPHATE SYNTHASE"/>
    <property type="match status" value="1"/>
</dbReference>
<dbReference type="Proteomes" id="UP000236732">
    <property type="component" value="Unassembled WGS sequence"/>
</dbReference>
<evidence type="ECO:0000256" key="1">
    <source>
        <dbReference type="ARBA" id="ARBA00001946"/>
    </source>
</evidence>
<dbReference type="InterPro" id="IPR033749">
    <property type="entry name" value="Polyprenyl_synt_CS"/>
</dbReference>
<dbReference type="PANTHER" id="PTHR12001:SF85">
    <property type="entry name" value="SHORT CHAIN ISOPRENYL DIPHOSPHATE SYNTHASE"/>
    <property type="match status" value="1"/>
</dbReference>
<dbReference type="InterPro" id="IPR008949">
    <property type="entry name" value="Isoprenoid_synthase_dom_sf"/>
</dbReference>
<evidence type="ECO:0000256" key="2">
    <source>
        <dbReference type="ARBA" id="ARBA00006706"/>
    </source>
</evidence>
<proteinExistence type="inferred from homology"/>
<sequence length="351" mass="38221">MTGVATDLAGRMEAALAAFIDDQSLPQEAEELGSVLGSLREYVLRSGKRARPVFCYWGWRGAGEEDCPEIVSAAASLELFHAFALIHDDIMDGSETRRGGPAMHRRLADQHSRNGWRGTSEAFGTATGILLGDLCLMWADELLNHSGLDARRLAAARWVYDVMRTEVVAGQYLDVLETARGDGSVERSLAIARLKTARYTVQRPLQLGGALAGATRETLIAYSRFGIPLGEAFQMRDDVLGVYGDPAVTGKSATDDLCEGKPTVLIAQAVRHATPVQRARIRALYGDPDLQEPEAEELREIITATGALARTEDMINERAERAFAALRSAPIESEARQALKELAEKAVARTR</sequence>
<dbReference type="SFLD" id="SFLDS00005">
    <property type="entry name" value="Isoprenoid_Synthase_Type_I"/>
    <property type="match status" value="1"/>
</dbReference>
<dbReference type="OrthoDB" id="4497239at2"/>
<evidence type="ECO:0000313" key="8">
    <source>
        <dbReference type="Proteomes" id="UP000236732"/>
    </source>
</evidence>
<organism evidence="7 8">
    <name type="scientific">Nonomuraea solani</name>
    <dbReference type="NCBI Taxonomy" id="1144553"/>
    <lineage>
        <taxon>Bacteria</taxon>
        <taxon>Bacillati</taxon>
        <taxon>Actinomycetota</taxon>
        <taxon>Actinomycetes</taxon>
        <taxon>Streptosporangiales</taxon>
        <taxon>Streptosporangiaceae</taxon>
        <taxon>Nonomuraea</taxon>
    </lineage>
</organism>
<dbReference type="PROSITE" id="PS00723">
    <property type="entry name" value="POLYPRENYL_SYNTHASE_1"/>
    <property type="match status" value="1"/>
</dbReference>
<dbReference type="SFLD" id="SFLDG01017">
    <property type="entry name" value="Polyprenyl_Transferase_Like"/>
    <property type="match status" value="1"/>
</dbReference>
<dbReference type="CDD" id="cd00685">
    <property type="entry name" value="Trans_IPPS_HT"/>
    <property type="match status" value="1"/>
</dbReference>
<dbReference type="SUPFAM" id="SSF48576">
    <property type="entry name" value="Terpenoid synthases"/>
    <property type="match status" value="1"/>
</dbReference>
<name>A0A1H6ESD9_9ACTN</name>
<gene>
    <name evidence="7" type="ORF">SAMN05444920_11425</name>
</gene>
<dbReference type="AlphaFoldDB" id="A0A1H6ESD9"/>
<accession>A0A1H6ESD9</accession>
<evidence type="ECO:0000256" key="4">
    <source>
        <dbReference type="ARBA" id="ARBA00022723"/>
    </source>
</evidence>
<evidence type="ECO:0000256" key="5">
    <source>
        <dbReference type="ARBA" id="ARBA00022842"/>
    </source>
</evidence>
<dbReference type="GO" id="GO:0004659">
    <property type="term" value="F:prenyltransferase activity"/>
    <property type="evidence" value="ECO:0007669"/>
    <property type="project" value="InterPro"/>
</dbReference>
<protein>
    <submittedName>
        <fullName evidence="7">Geranylgeranyl diphosphate synthase, type I</fullName>
    </submittedName>
</protein>
<dbReference type="Gene3D" id="1.10.600.10">
    <property type="entry name" value="Farnesyl Diphosphate Synthase"/>
    <property type="match status" value="1"/>
</dbReference>
<reference evidence="7 8" key="1">
    <citation type="submission" date="2016-10" db="EMBL/GenBank/DDBJ databases">
        <authorList>
            <person name="de Groot N.N."/>
        </authorList>
    </citation>
    <scope>NUCLEOTIDE SEQUENCE [LARGE SCALE GENOMIC DNA]</scope>
    <source>
        <strain evidence="7 8">CGMCC 4.7037</strain>
    </source>
</reference>